<evidence type="ECO:0000256" key="6">
    <source>
        <dbReference type="ARBA" id="ARBA00022737"/>
    </source>
</evidence>
<dbReference type="InterPro" id="IPR002035">
    <property type="entry name" value="VWF_A"/>
</dbReference>
<keyword evidence="4" id="KW-0479">Metal-binding</keyword>
<dbReference type="Proteomes" id="UP000472273">
    <property type="component" value="Unplaced"/>
</dbReference>
<dbReference type="InterPro" id="IPR018184">
    <property type="entry name" value="Integrin_alpha_C_CS"/>
</dbReference>
<evidence type="ECO:0000256" key="5">
    <source>
        <dbReference type="ARBA" id="ARBA00022729"/>
    </source>
</evidence>
<dbReference type="GO" id="GO:0046872">
    <property type="term" value="F:metal ion binding"/>
    <property type="evidence" value="ECO:0007669"/>
    <property type="project" value="UniProtKB-KW"/>
</dbReference>
<dbReference type="Gene3D" id="1.20.5.930">
    <property type="entry name" value="Bicelle-embedded integrin alpha(iib) transmembrane segment"/>
    <property type="match status" value="1"/>
</dbReference>
<evidence type="ECO:0000256" key="11">
    <source>
        <dbReference type="ARBA" id="ARBA00023136"/>
    </source>
</evidence>
<sequence>LLFSLSSSLPPSLSLLSFSLPSPFSPSFPSFHLCLFKVCGPTVHRACGENTYVNGYCFLLDQNLQEKEHFPESLPKCTRHPTDIAFLIDGSSSISEEDFEKMKRFVSEVIKNLSGRDTLFALMQFSGNFREHFNFNSQDSAQLVMKVKQLYGWTKTATAIRKVVRELFIAEKGSRNSATKILIVITDGSKLNDDAEYWEVIPEAEQAGIIRYAIGVGSAFSTIGVQQELKDIASEPDDEHVFKVNNFNALKTIQEQLQNKIFAIEGTQFRNSSSFQMEMSQEGLSALLIPVTVGAYDWSGGLLLYQTGHQDPEFINISSILKYMNNSYLGKKIKPKIHTLHYFHGRNGLVVGAPRYDHIGKVVYFENEVGSYFGATLCSVDLNQDTNTDLVLVGAPMYYDATAGGRVHISFSCTNSHRALKGEPGHLFGRFGASIAEVGDITGDKWTDVAIGAPLEDENAGAVYIFSGKRASINRRYVQRIQGLKFSGRFSYFGQAISGGRDLTGDGLKDIIVGQQGRVYFVFKFSLSLSLSPSSPPTLCVSFFQLPFEKNCGNDGLCEDILQTSFTFSGLQTLDVGLTPEFTVTASLQNQGEDSYGSTLRFFYPAGLSYRKVTLLICFFFQVKNLHERSIPFKVTFWIPVKLRGIPVWNVSLVIPSEVCYLSWIILLLELVLDTWMPGLPDWVQLLRLCVSCHSQVQTVVERIEIYNSFPIIIGSSFGGLILLALSTAALYKVGFFKRQYKQMLEEAGAGNDTVDTSSQNVDSSPPSNDTVS</sequence>
<protein>
    <submittedName>
        <fullName evidence="19">Integrin subunit alpha X</fullName>
    </submittedName>
</protein>
<dbReference type="SMART" id="SM00191">
    <property type="entry name" value="Int_alpha"/>
    <property type="match status" value="3"/>
</dbReference>
<dbReference type="InterPro" id="IPR036465">
    <property type="entry name" value="vWFA_dom_sf"/>
</dbReference>
<name>A0A670YLV4_PSETE</name>
<dbReference type="GO" id="GO:0007229">
    <property type="term" value="P:integrin-mediated signaling pathway"/>
    <property type="evidence" value="ECO:0007669"/>
    <property type="project" value="UniProtKB-KW"/>
</dbReference>
<dbReference type="PANTHER" id="PTHR23220:SF118">
    <property type="entry name" value="INTEGRIN ALPHA-X"/>
    <property type="match status" value="1"/>
</dbReference>
<dbReference type="InterPro" id="IPR000413">
    <property type="entry name" value="Integrin_alpha"/>
</dbReference>
<dbReference type="Gene3D" id="3.40.50.410">
    <property type="entry name" value="von Willebrand factor, type A domain"/>
    <property type="match status" value="1"/>
</dbReference>
<keyword evidence="10 16" id="KW-0401">Integrin</keyword>
<dbReference type="GO" id="GO:0098609">
    <property type="term" value="P:cell-cell adhesion"/>
    <property type="evidence" value="ECO:0007669"/>
    <property type="project" value="TreeGrafter"/>
</dbReference>
<dbReference type="GO" id="GO:0005178">
    <property type="term" value="F:integrin binding"/>
    <property type="evidence" value="ECO:0007669"/>
    <property type="project" value="TreeGrafter"/>
</dbReference>
<dbReference type="GeneTree" id="ENSGT00940000154838"/>
<dbReference type="PANTHER" id="PTHR23220">
    <property type="entry name" value="INTEGRIN ALPHA"/>
    <property type="match status" value="1"/>
</dbReference>
<evidence type="ECO:0000313" key="20">
    <source>
        <dbReference type="Proteomes" id="UP000472273"/>
    </source>
</evidence>
<dbReference type="InterPro" id="IPR048633">
    <property type="entry name" value="ITGAX-like_Ig_3"/>
</dbReference>
<evidence type="ECO:0000256" key="14">
    <source>
        <dbReference type="ARBA" id="ARBA00023180"/>
    </source>
</evidence>
<dbReference type="Pfam" id="PF00357">
    <property type="entry name" value="Integrin_alpha"/>
    <property type="match status" value="1"/>
</dbReference>
<feature type="region of interest" description="Disordered" evidence="17">
    <location>
        <begin position="751"/>
        <end position="773"/>
    </location>
</feature>
<evidence type="ECO:0000259" key="18">
    <source>
        <dbReference type="PROSITE" id="PS50234"/>
    </source>
</evidence>
<dbReference type="SUPFAM" id="SSF53300">
    <property type="entry name" value="vWA-like"/>
    <property type="match status" value="1"/>
</dbReference>
<dbReference type="GO" id="GO:0009897">
    <property type="term" value="C:external side of plasma membrane"/>
    <property type="evidence" value="ECO:0007669"/>
    <property type="project" value="TreeGrafter"/>
</dbReference>
<comment type="similarity">
    <text evidence="2 16">Belongs to the integrin alpha chain family.</text>
</comment>
<evidence type="ECO:0000256" key="12">
    <source>
        <dbReference type="ARBA" id="ARBA00023157"/>
    </source>
</evidence>
<dbReference type="Gene3D" id="2.130.10.130">
    <property type="entry name" value="Integrin alpha, N-terminal"/>
    <property type="match status" value="1"/>
</dbReference>
<evidence type="ECO:0000256" key="2">
    <source>
        <dbReference type="ARBA" id="ARBA00008054"/>
    </source>
</evidence>
<dbReference type="AlphaFoldDB" id="A0A670YLV4"/>
<keyword evidence="13 16" id="KW-0675">Receptor</keyword>
<evidence type="ECO:0000256" key="8">
    <source>
        <dbReference type="ARBA" id="ARBA00022889"/>
    </source>
</evidence>
<dbReference type="SUPFAM" id="SSF69318">
    <property type="entry name" value="Integrin alpha N-terminal domain"/>
    <property type="match status" value="1"/>
</dbReference>
<feature type="transmembrane region" description="Helical" evidence="16">
    <location>
        <begin position="710"/>
        <end position="732"/>
    </location>
</feature>
<feature type="repeat" description="FG-GAP" evidence="15">
    <location>
        <begin position="417"/>
        <end position="475"/>
    </location>
</feature>
<evidence type="ECO:0000313" key="19">
    <source>
        <dbReference type="Ensembl" id="ENSPTXP00000012682.1"/>
    </source>
</evidence>
<gene>
    <name evidence="19" type="primary">ITGAX</name>
</gene>
<dbReference type="InterPro" id="IPR032695">
    <property type="entry name" value="Integrin_dom_sf"/>
</dbReference>
<proteinExistence type="inferred from homology"/>
<dbReference type="InterPro" id="IPR013517">
    <property type="entry name" value="FG-GAP"/>
</dbReference>
<keyword evidence="14" id="KW-0325">Glycoprotein</keyword>
<dbReference type="InterPro" id="IPR013519">
    <property type="entry name" value="Int_alpha_beta-p"/>
</dbReference>
<dbReference type="PROSITE" id="PS00242">
    <property type="entry name" value="INTEGRIN_ALPHA"/>
    <property type="match status" value="1"/>
</dbReference>
<evidence type="ECO:0000256" key="9">
    <source>
        <dbReference type="ARBA" id="ARBA00022989"/>
    </source>
</evidence>
<dbReference type="GO" id="GO:0007160">
    <property type="term" value="P:cell-matrix adhesion"/>
    <property type="evidence" value="ECO:0007669"/>
    <property type="project" value="TreeGrafter"/>
</dbReference>
<evidence type="ECO:0000256" key="1">
    <source>
        <dbReference type="ARBA" id="ARBA00004479"/>
    </source>
</evidence>
<organism evidence="19 20">
    <name type="scientific">Pseudonaja textilis</name>
    <name type="common">Eastern brown snake</name>
    <dbReference type="NCBI Taxonomy" id="8673"/>
    <lineage>
        <taxon>Eukaryota</taxon>
        <taxon>Metazoa</taxon>
        <taxon>Chordata</taxon>
        <taxon>Craniata</taxon>
        <taxon>Vertebrata</taxon>
        <taxon>Euteleostomi</taxon>
        <taxon>Lepidosauria</taxon>
        <taxon>Squamata</taxon>
        <taxon>Bifurcata</taxon>
        <taxon>Unidentata</taxon>
        <taxon>Episquamata</taxon>
        <taxon>Toxicofera</taxon>
        <taxon>Serpentes</taxon>
        <taxon>Colubroidea</taxon>
        <taxon>Elapidae</taxon>
        <taxon>Hydrophiinae</taxon>
        <taxon>Pseudonaja</taxon>
    </lineage>
</organism>
<evidence type="ECO:0000256" key="4">
    <source>
        <dbReference type="ARBA" id="ARBA00022723"/>
    </source>
</evidence>
<reference evidence="19" key="2">
    <citation type="submission" date="2025-09" db="UniProtKB">
        <authorList>
            <consortium name="Ensembl"/>
        </authorList>
    </citation>
    <scope>IDENTIFICATION</scope>
</reference>
<evidence type="ECO:0000256" key="3">
    <source>
        <dbReference type="ARBA" id="ARBA00022692"/>
    </source>
</evidence>
<dbReference type="PROSITE" id="PS51470">
    <property type="entry name" value="FG_GAP"/>
    <property type="match status" value="3"/>
</dbReference>
<dbReference type="PRINTS" id="PR00453">
    <property type="entry name" value="VWFADOMAIN"/>
</dbReference>
<keyword evidence="5" id="KW-0732">Signal</keyword>
<dbReference type="Ensembl" id="ENSPTXT00000013088.1">
    <property type="protein sequence ID" value="ENSPTXP00000012682.1"/>
    <property type="gene ID" value="ENSPTXG00000008885.1"/>
</dbReference>
<reference evidence="19" key="1">
    <citation type="submission" date="2025-08" db="UniProtKB">
        <authorList>
            <consortium name="Ensembl"/>
        </authorList>
    </citation>
    <scope>IDENTIFICATION</scope>
</reference>
<evidence type="ECO:0000256" key="10">
    <source>
        <dbReference type="ARBA" id="ARBA00023037"/>
    </source>
</evidence>
<dbReference type="PROSITE" id="PS50234">
    <property type="entry name" value="VWFA"/>
    <property type="match status" value="1"/>
</dbReference>
<keyword evidence="8 16" id="KW-0130">Cell adhesion</keyword>
<dbReference type="GO" id="GO:0033627">
    <property type="term" value="P:cell adhesion mediated by integrin"/>
    <property type="evidence" value="ECO:0007669"/>
    <property type="project" value="TreeGrafter"/>
</dbReference>
<dbReference type="SMART" id="SM00327">
    <property type="entry name" value="VWA"/>
    <property type="match status" value="1"/>
</dbReference>
<keyword evidence="20" id="KW-1185">Reference proteome</keyword>
<comment type="subcellular location">
    <subcellularLocation>
        <location evidence="1 16">Membrane</location>
        <topology evidence="1 16">Single-pass type I membrane protein</topology>
    </subcellularLocation>
</comment>
<keyword evidence="9 16" id="KW-1133">Transmembrane helix</keyword>
<dbReference type="PRINTS" id="PR01185">
    <property type="entry name" value="INTEGRINA"/>
</dbReference>
<evidence type="ECO:0000256" key="15">
    <source>
        <dbReference type="PROSITE-ProRule" id="PRU00803"/>
    </source>
</evidence>
<accession>A0A670YLV4</accession>
<keyword evidence="11 16" id="KW-0472">Membrane</keyword>
<dbReference type="Pfam" id="PF21520">
    <property type="entry name" value="ITGAX-like_Ig_3"/>
    <property type="match status" value="1"/>
</dbReference>
<feature type="repeat" description="FG-GAP" evidence="15">
    <location>
        <begin position="359"/>
        <end position="415"/>
    </location>
</feature>
<dbReference type="Pfam" id="PF01839">
    <property type="entry name" value="FG-GAP"/>
    <property type="match status" value="2"/>
</dbReference>
<dbReference type="Gene3D" id="2.60.40.1510">
    <property type="entry name" value="ntegrin, alpha v. Chain A, domain 3"/>
    <property type="match status" value="1"/>
</dbReference>
<feature type="domain" description="VWFA" evidence="18">
    <location>
        <begin position="83"/>
        <end position="257"/>
    </location>
</feature>
<evidence type="ECO:0000256" key="16">
    <source>
        <dbReference type="RuleBase" id="RU003762"/>
    </source>
</evidence>
<dbReference type="Pfam" id="PF00092">
    <property type="entry name" value="VWA"/>
    <property type="match status" value="1"/>
</dbReference>
<keyword evidence="12" id="KW-1015">Disulfide bond</keyword>
<keyword evidence="7" id="KW-0106">Calcium</keyword>
<keyword evidence="3 16" id="KW-0812">Transmembrane</keyword>
<dbReference type="InterPro" id="IPR028994">
    <property type="entry name" value="Integrin_alpha_N"/>
</dbReference>
<feature type="repeat" description="FG-GAP" evidence="15">
    <location>
        <begin position="479"/>
        <end position="534"/>
    </location>
</feature>
<dbReference type="SUPFAM" id="SSF69179">
    <property type="entry name" value="Integrin domains"/>
    <property type="match status" value="1"/>
</dbReference>
<evidence type="ECO:0000256" key="17">
    <source>
        <dbReference type="SAM" id="MobiDB-lite"/>
    </source>
</evidence>
<evidence type="ECO:0000256" key="7">
    <source>
        <dbReference type="ARBA" id="ARBA00022837"/>
    </source>
</evidence>
<keyword evidence="6" id="KW-0677">Repeat</keyword>
<dbReference type="GO" id="GO:0008305">
    <property type="term" value="C:integrin complex"/>
    <property type="evidence" value="ECO:0007669"/>
    <property type="project" value="InterPro"/>
</dbReference>
<evidence type="ECO:0000256" key="13">
    <source>
        <dbReference type="ARBA" id="ARBA00023170"/>
    </source>
</evidence>
<feature type="compositionally biased region" description="Polar residues" evidence="17">
    <location>
        <begin position="754"/>
        <end position="773"/>
    </location>
</feature>